<dbReference type="InterPro" id="IPR059000">
    <property type="entry name" value="ATPase_P-type_domA"/>
</dbReference>
<dbReference type="Gene3D" id="1.20.1110.10">
    <property type="entry name" value="Calcium-transporting ATPase, transmembrane domain"/>
    <property type="match status" value="1"/>
</dbReference>
<dbReference type="SFLD" id="SFLDF00027">
    <property type="entry name" value="p-type_atpase"/>
    <property type="match status" value="1"/>
</dbReference>
<keyword evidence="5" id="KW-1278">Translocase</keyword>
<evidence type="ECO:0000256" key="2">
    <source>
        <dbReference type="ARBA" id="ARBA00022692"/>
    </source>
</evidence>
<dbReference type="Proteomes" id="UP000230088">
    <property type="component" value="Unassembled WGS sequence"/>
</dbReference>
<dbReference type="InterPro" id="IPR004014">
    <property type="entry name" value="ATPase_P-typ_cation-transptr_N"/>
</dbReference>
<feature type="transmembrane region" description="Helical" evidence="8">
    <location>
        <begin position="701"/>
        <end position="723"/>
    </location>
</feature>
<dbReference type="Pfam" id="PF00702">
    <property type="entry name" value="Hydrolase"/>
    <property type="match status" value="1"/>
</dbReference>
<evidence type="ECO:0000256" key="1">
    <source>
        <dbReference type="ARBA" id="ARBA00004141"/>
    </source>
</evidence>
<dbReference type="Gene3D" id="3.40.50.1000">
    <property type="entry name" value="HAD superfamily/HAD-like"/>
    <property type="match status" value="1"/>
</dbReference>
<reference evidence="11" key="1">
    <citation type="submission" date="2017-09" db="EMBL/GenBank/DDBJ databases">
        <title>Depth-based differentiation of microbial function through sediment-hosted aquifers and enrichment of novel symbionts in the deep terrestrial subsurface.</title>
        <authorList>
            <person name="Probst A.J."/>
            <person name="Ladd B."/>
            <person name="Jarett J.K."/>
            <person name="Geller-Mcgrath D.E."/>
            <person name="Sieber C.M.K."/>
            <person name="Emerson J.B."/>
            <person name="Anantharaman K."/>
            <person name="Thomas B.C."/>
            <person name="Malmstrom R."/>
            <person name="Stieglmeier M."/>
            <person name="Klingl A."/>
            <person name="Woyke T."/>
            <person name="Ryan C.M."/>
            <person name="Banfield J.F."/>
        </authorList>
    </citation>
    <scope>NUCLEOTIDE SEQUENCE [LARGE SCALE GENOMIC DNA]</scope>
</reference>
<dbReference type="SUPFAM" id="SSF81653">
    <property type="entry name" value="Calcium ATPase, transduction domain A"/>
    <property type="match status" value="1"/>
</dbReference>
<dbReference type="PROSITE" id="PS00154">
    <property type="entry name" value="ATPASE_E1_E2"/>
    <property type="match status" value="1"/>
</dbReference>
<feature type="domain" description="Cation-transporting P-type ATPase N-terminal" evidence="9">
    <location>
        <begin position="5"/>
        <end position="77"/>
    </location>
</feature>
<keyword evidence="6 8" id="KW-1133">Transmembrane helix</keyword>
<dbReference type="InterPro" id="IPR036412">
    <property type="entry name" value="HAD-like_sf"/>
</dbReference>
<evidence type="ECO:0000256" key="4">
    <source>
        <dbReference type="ARBA" id="ARBA00022840"/>
    </source>
</evidence>
<proteinExistence type="predicted"/>
<dbReference type="InterPro" id="IPR023298">
    <property type="entry name" value="ATPase_P-typ_TM_dom_sf"/>
</dbReference>
<dbReference type="PANTHER" id="PTHR42861">
    <property type="entry name" value="CALCIUM-TRANSPORTING ATPASE"/>
    <property type="match status" value="1"/>
</dbReference>
<dbReference type="Pfam" id="PF00690">
    <property type="entry name" value="Cation_ATPase_N"/>
    <property type="match status" value="1"/>
</dbReference>
<feature type="transmembrane region" description="Helical" evidence="8">
    <location>
        <begin position="269"/>
        <end position="296"/>
    </location>
</feature>
<dbReference type="GO" id="GO:0016020">
    <property type="term" value="C:membrane"/>
    <property type="evidence" value="ECO:0007669"/>
    <property type="project" value="UniProtKB-SubCell"/>
</dbReference>
<evidence type="ECO:0000256" key="6">
    <source>
        <dbReference type="ARBA" id="ARBA00022989"/>
    </source>
</evidence>
<protein>
    <submittedName>
        <fullName evidence="10">Cation-transporting ATPase</fullName>
    </submittedName>
</protein>
<feature type="transmembrane region" description="Helical" evidence="8">
    <location>
        <begin position="761"/>
        <end position="780"/>
    </location>
</feature>
<evidence type="ECO:0000256" key="8">
    <source>
        <dbReference type="SAM" id="Phobius"/>
    </source>
</evidence>
<feature type="transmembrane region" description="Helical" evidence="8">
    <location>
        <begin position="244"/>
        <end position="263"/>
    </location>
</feature>
<keyword evidence="4" id="KW-0067">ATP-binding</keyword>
<dbReference type="InterPro" id="IPR008250">
    <property type="entry name" value="ATPase_P-typ_transduc_dom_A_sf"/>
</dbReference>
<gene>
    <name evidence="10" type="ORF">COT33_02695</name>
</gene>
<dbReference type="Pfam" id="PF00122">
    <property type="entry name" value="E1-E2_ATPase"/>
    <property type="match status" value="1"/>
</dbReference>
<dbReference type="GO" id="GO:0005524">
    <property type="term" value="F:ATP binding"/>
    <property type="evidence" value="ECO:0007669"/>
    <property type="project" value="UniProtKB-KW"/>
</dbReference>
<dbReference type="SFLD" id="SFLDG00002">
    <property type="entry name" value="C1.7:_P-type_atpase_like"/>
    <property type="match status" value="1"/>
</dbReference>
<dbReference type="AlphaFoldDB" id="A0A2H0YLC2"/>
<dbReference type="InterPro" id="IPR023299">
    <property type="entry name" value="ATPase_P-typ_cyto_dom_N"/>
</dbReference>
<feature type="transmembrane region" description="Helical" evidence="8">
    <location>
        <begin position="729"/>
        <end position="749"/>
    </location>
</feature>
<comment type="subcellular location">
    <subcellularLocation>
        <location evidence="1">Membrane</location>
        <topology evidence="1">Multi-pass membrane protein</topology>
    </subcellularLocation>
</comment>
<feature type="transmembrane region" description="Helical" evidence="8">
    <location>
        <begin position="57"/>
        <end position="76"/>
    </location>
</feature>
<organism evidence="10 11">
    <name type="scientific">Candidatus Nealsonbacteria bacterium CG08_land_8_20_14_0_20_38_20</name>
    <dbReference type="NCBI Taxonomy" id="1974705"/>
    <lineage>
        <taxon>Bacteria</taxon>
        <taxon>Candidatus Nealsoniibacteriota</taxon>
    </lineage>
</organism>
<evidence type="ECO:0000256" key="7">
    <source>
        <dbReference type="ARBA" id="ARBA00023136"/>
    </source>
</evidence>
<comment type="caution">
    <text evidence="10">The sequence shown here is derived from an EMBL/GenBank/DDBJ whole genome shotgun (WGS) entry which is preliminary data.</text>
</comment>
<sequence length="845" mass="94502">MKFSKYTTKNIEEVFNDLKSREDGLSENEAASRLKTYGLNEARTEGLKPINIILRQFKTSFVYLLFIAALIAFLIGEKIDGAAILFFVFVNVFLGFFQEFRAEKAVLLLKKYFPSRIKVVRSGIEKIIDKKFLVPGDIVLLEAGNVIPADLRLIKSDNFLVDETVLTGESAPVSKTSQPLVKVSQEIFEAENVVFGGTSVVSGEAKGIVVGTAKEMVFGEIAKLVSGIARESVYEKELSMFSQIILRIVLITISFIFLVNLIIKGPQSFFDFLIFSIALVVSVLPEALPTVVTFAFSRGALKLARKKVVVKRLSAVNDLGNIEILCADKTGTLTENKLVLEEIFAEDKEKCLLYSLLSSSSNPFDFALLGNASKKILGAIKNFRKISEITFDSFRMRNSVLLEDKQGDKILIVKGAPEIILKLSTVFGGFVRETLLREIEKEGREGKRTLGIAFKKFSKDTYSKEDENGLIFLGYFSFRDHLKKTAGYAIQIARKLGVQIKIITGDSKEVAGNVGKEIGLIDDEQKVILGETIESFSEKEFFNACLKFSVFARVSPTTKYKIVKALSEKYEVGFLGEGINDAPALKAAHLAITVDTASDVSREVSDIILLKKDLKVIIGGIREGRNIFSNINKYIKCTLSSNFGNFYSIALISLFLPFLPMLPSQILLVNLLSDFPLIAVASDKVDIEELKKPKLYQLNKIIMLIFLLALVSAVFDFAFFGIFRQVQPSLLQTLWFILSILTEIFLIFSIRSRKFFLNAKIPSLPLISISLLTLLVTISLPFSSFGQETLHFVPPSLFSLLIVFFLIISYFSVSEMVKLIYFHYWKPEVNHFKNTDLTGKQNLVK</sequence>
<dbReference type="SFLD" id="SFLDS00003">
    <property type="entry name" value="Haloacid_Dehalogenase"/>
    <property type="match status" value="1"/>
</dbReference>
<evidence type="ECO:0000313" key="10">
    <source>
        <dbReference type="EMBL" id="PIS39297.1"/>
    </source>
</evidence>
<dbReference type="InterPro" id="IPR023214">
    <property type="entry name" value="HAD_sf"/>
</dbReference>
<dbReference type="PRINTS" id="PR00120">
    <property type="entry name" value="HATPASE"/>
</dbReference>
<keyword evidence="2 8" id="KW-0812">Transmembrane</keyword>
<feature type="transmembrane region" description="Helical" evidence="8">
    <location>
        <begin position="792"/>
        <end position="813"/>
    </location>
</feature>
<evidence type="ECO:0000259" key="9">
    <source>
        <dbReference type="SMART" id="SM00831"/>
    </source>
</evidence>
<keyword evidence="3" id="KW-0547">Nucleotide-binding</keyword>
<dbReference type="InterPro" id="IPR018303">
    <property type="entry name" value="ATPase_P-typ_P_site"/>
</dbReference>
<keyword evidence="7 8" id="KW-0472">Membrane</keyword>
<dbReference type="InterPro" id="IPR044492">
    <property type="entry name" value="P_typ_ATPase_HD_dom"/>
</dbReference>
<evidence type="ECO:0000313" key="11">
    <source>
        <dbReference type="Proteomes" id="UP000230088"/>
    </source>
</evidence>
<dbReference type="SMART" id="SM00831">
    <property type="entry name" value="Cation_ATPase_N"/>
    <property type="match status" value="1"/>
</dbReference>
<dbReference type="SUPFAM" id="SSF81665">
    <property type="entry name" value="Calcium ATPase, transmembrane domain M"/>
    <property type="match status" value="1"/>
</dbReference>
<accession>A0A2H0YLC2</accession>
<dbReference type="InterPro" id="IPR001757">
    <property type="entry name" value="P_typ_ATPase"/>
</dbReference>
<evidence type="ECO:0000256" key="3">
    <source>
        <dbReference type="ARBA" id="ARBA00022741"/>
    </source>
</evidence>
<dbReference type="Gene3D" id="3.40.1110.10">
    <property type="entry name" value="Calcium-transporting ATPase, cytoplasmic domain N"/>
    <property type="match status" value="1"/>
</dbReference>
<feature type="transmembrane region" description="Helical" evidence="8">
    <location>
        <begin position="82"/>
        <end position="100"/>
    </location>
</feature>
<dbReference type="SUPFAM" id="SSF56784">
    <property type="entry name" value="HAD-like"/>
    <property type="match status" value="1"/>
</dbReference>
<name>A0A2H0YLC2_9BACT</name>
<dbReference type="EMBL" id="PEYD01000051">
    <property type="protein sequence ID" value="PIS39297.1"/>
    <property type="molecule type" value="Genomic_DNA"/>
</dbReference>
<dbReference type="GO" id="GO:0016887">
    <property type="term" value="F:ATP hydrolysis activity"/>
    <property type="evidence" value="ECO:0007669"/>
    <property type="project" value="InterPro"/>
</dbReference>
<dbReference type="Pfam" id="PF00689">
    <property type="entry name" value="Cation_ATPase_C"/>
    <property type="match status" value="1"/>
</dbReference>
<dbReference type="PRINTS" id="PR00119">
    <property type="entry name" value="CATATPASE"/>
</dbReference>
<dbReference type="NCBIfam" id="TIGR01494">
    <property type="entry name" value="ATPase_P-type"/>
    <property type="match status" value="3"/>
</dbReference>
<dbReference type="Gene3D" id="2.70.150.10">
    <property type="entry name" value="Calcium-transporting ATPase, cytoplasmic transduction domain A"/>
    <property type="match status" value="1"/>
</dbReference>
<dbReference type="InterPro" id="IPR006068">
    <property type="entry name" value="ATPase_P-typ_cation-transptr_C"/>
</dbReference>
<evidence type="ECO:0000256" key="5">
    <source>
        <dbReference type="ARBA" id="ARBA00022967"/>
    </source>
</evidence>